<evidence type="ECO:0000313" key="2">
    <source>
        <dbReference type="Proteomes" id="UP000499080"/>
    </source>
</evidence>
<evidence type="ECO:0000313" key="1">
    <source>
        <dbReference type="EMBL" id="GBM46957.1"/>
    </source>
</evidence>
<accession>A0A4Y2G102</accession>
<protein>
    <submittedName>
        <fullName evidence="1">Uncharacterized protein</fullName>
    </submittedName>
</protein>
<reference evidence="1 2" key="1">
    <citation type="journal article" date="2019" name="Sci. Rep.">
        <title>Orb-weaving spider Araneus ventricosus genome elucidates the spidroin gene catalogue.</title>
        <authorList>
            <person name="Kono N."/>
            <person name="Nakamura H."/>
            <person name="Ohtoshi R."/>
            <person name="Moran D.A.P."/>
            <person name="Shinohara A."/>
            <person name="Yoshida Y."/>
            <person name="Fujiwara M."/>
            <person name="Mori M."/>
            <person name="Tomita M."/>
            <person name="Arakawa K."/>
        </authorList>
    </citation>
    <scope>NUCLEOTIDE SEQUENCE [LARGE SCALE GENOMIC DNA]</scope>
</reference>
<dbReference type="Proteomes" id="UP000499080">
    <property type="component" value="Unassembled WGS sequence"/>
</dbReference>
<proteinExistence type="predicted"/>
<organism evidence="1 2">
    <name type="scientific">Araneus ventricosus</name>
    <name type="common">Orbweaver spider</name>
    <name type="synonym">Epeira ventricosa</name>
    <dbReference type="NCBI Taxonomy" id="182803"/>
    <lineage>
        <taxon>Eukaryota</taxon>
        <taxon>Metazoa</taxon>
        <taxon>Ecdysozoa</taxon>
        <taxon>Arthropoda</taxon>
        <taxon>Chelicerata</taxon>
        <taxon>Arachnida</taxon>
        <taxon>Araneae</taxon>
        <taxon>Araneomorphae</taxon>
        <taxon>Entelegynae</taxon>
        <taxon>Araneoidea</taxon>
        <taxon>Araneidae</taxon>
        <taxon>Araneus</taxon>
    </lineage>
</organism>
<dbReference type="AlphaFoldDB" id="A0A4Y2G102"/>
<gene>
    <name evidence="1" type="ORF">AVEN_241182_1</name>
</gene>
<sequence length="134" mass="15749">MEDGGLQATIDDIYRRHKLPCEIKIAEIDPVVGTRYCLVMILPIYFKYIDESEEEKGNGIFYLRLLHSDLSEERFPSHTWVLDFEEARNPRQSIAANGRVSRELLDEIQQIYWTETLSFFKSNMLLIFISSKQN</sequence>
<keyword evidence="2" id="KW-1185">Reference proteome</keyword>
<dbReference type="EMBL" id="BGPR01001159">
    <property type="protein sequence ID" value="GBM46957.1"/>
    <property type="molecule type" value="Genomic_DNA"/>
</dbReference>
<name>A0A4Y2G102_ARAVE</name>
<comment type="caution">
    <text evidence="1">The sequence shown here is derived from an EMBL/GenBank/DDBJ whole genome shotgun (WGS) entry which is preliminary data.</text>
</comment>